<dbReference type="Gene3D" id="3.40.50.12780">
    <property type="entry name" value="N-terminal domain of ligase-like"/>
    <property type="match status" value="1"/>
</dbReference>
<dbReference type="PROSITE" id="PS00455">
    <property type="entry name" value="AMP_BINDING"/>
    <property type="match status" value="1"/>
</dbReference>
<dbReference type="InterPro" id="IPR042099">
    <property type="entry name" value="ANL_N_sf"/>
</dbReference>
<name>A0A6J7UF06_9ZZZZ</name>
<dbReference type="EMBL" id="CAFBQU010000014">
    <property type="protein sequence ID" value="CAB5064401.1"/>
    <property type="molecule type" value="Genomic_DNA"/>
</dbReference>
<feature type="domain" description="AMP-dependent synthetase/ligase" evidence="3">
    <location>
        <begin position="9"/>
        <end position="353"/>
    </location>
</feature>
<dbReference type="GO" id="GO:0006631">
    <property type="term" value="P:fatty acid metabolic process"/>
    <property type="evidence" value="ECO:0007669"/>
    <property type="project" value="TreeGrafter"/>
</dbReference>
<evidence type="ECO:0000259" key="3">
    <source>
        <dbReference type="Pfam" id="PF00501"/>
    </source>
</evidence>
<dbReference type="GO" id="GO:0031956">
    <property type="term" value="F:medium-chain fatty acid-CoA ligase activity"/>
    <property type="evidence" value="ECO:0007669"/>
    <property type="project" value="TreeGrafter"/>
</dbReference>
<feature type="domain" description="AMP-binding enzyme C-terminal" evidence="4">
    <location>
        <begin position="403"/>
        <end position="478"/>
    </location>
</feature>
<dbReference type="AlphaFoldDB" id="A0A6J7UF06"/>
<proteinExistence type="inferred from homology"/>
<dbReference type="InterPro" id="IPR025110">
    <property type="entry name" value="AMP-bd_C"/>
</dbReference>
<accession>A0A6J7UF06</accession>
<dbReference type="InterPro" id="IPR020845">
    <property type="entry name" value="AMP-binding_CS"/>
</dbReference>
<evidence type="ECO:0000256" key="1">
    <source>
        <dbReference type="ARBA" id="ARBA00006432"/>
    </source>
</evidence>
<dbReference type="Pfam" id="PF13193">
    <property type="entry name" value="AMP-binding_C"/>
    <property type="match status" value="1"/>
</dbReference>
<comment type="similarity">
    <text evidence="1">Belongs to the ATP-dependent AMP-binding enzyme family.</text>
</comment>
<dbReference type="PANTHER" id="PTHR43201">
    <property type="entry name" value="ACYL-COA SYNTHETASE"/>
    <property type="match status" value="1"/>
</dbReference>
<evidence type="ECO:0000256" key="2">
    <source>
        <dbReference type="ARBA" id="ARBA00022598"/>
    </source>
</evidence>
<keyword evidence="2" id="KW-0436">Ligase</keyword>
<dbReference type="Pfam" id="PF00501">
    <property type="entry name" value="AMP-binding"/>
    <property type="match status" value="1"/>
</dbReference>
<gene>
    <name evidence="5" type="ORF">UFOPK4347_00744</name>
</gene>
<sequence>MNLAKIGEYWARWRPNDIAIKFGGVATSWRELDTHTNELAAGLVERGIGRGDRMGLLLTNCLEWIELSVAAWKIGAVIVPINTRFTASEVAYVVSDAGCKLLFTNEALAPATTEVFGSCPVIRVEDLGQLFVSGASVGIADTLDTEPSFICYTSGTTGDPKGAVLTHGSFNAASQSWAQALELTPKDKLILPFPLAFTGGLALCMFTYWSGGTLLLEPMVDTDRIFDLFEQEGATALMAVPVIHQQVVDHPRFATADLSSWRIACSGGAPVPPTLLKAVQARGIPMLQMFSLTESSAAGTVLPNADALRKVGSAGIPIIHGGLKIADDDDNEVPVGEVGEILLSGPHVMAGYWNNPEASIAALRGGWLHTGDLGRVDEEGYLYVVDRKKDMLISGGLNVYPAEIERVLAGMPGIIEVAVIGVPHEKWGEAPAVVVFTGGAEVKAEDVLARCKAQLADFKLPRYFHVSPTPLPRNMSGKILKRELKIELAHLPQTSQAIR</sequence>
<protein>
    <submittedName>
        <fullName evidence="5">Unannotated protein</fullName>
    </submittedName>
</protein>
<evidence type="ECO:0000313" key="5">
    <source>
        <dbReference type="EMBL" id="CAB5064401.1"/>
    </source>
</evidence>
<dbReference type="InterPro" id="IPR000873">
    <property type="entry name" value="AMP-dep_synth/lig_dom"/>
</dbReference>
<dbReference type="InterPro" id="IPR045851">
    <property type="entry name" value="AMP-bd_C_sf"/>
</dbReference>
<evidence type="ECO:0000259" key="4">
    <source>
        <dbReference type="Pfam" id="PF13193"/>
    </source>
</evidence>
<dbReference type="SUPFAM" id="SSF56801">
    <property type="entry name" value="Acetyl-CoA synthetase-like"/>
    <property type="match status" value="1"/>
</dbReference>
<organism evidence="5">
    <name type="scientific">freshwater metagenome</name>
    <dbReference type="NCBI Taxonomy" id="449393"/>
    <lineage>
        <taxon>unclassified sequences</taxon>
        <taxon>metagenomes</taxon>
        <taxon>ecological metagenomes</taxon>
    </lineage>
</organism>
<dbReference type="CDD" id="cd17631">
    <property type="entry name" value="FACL_FadD13-like"/>
    <property type="match status" value="1"/>
</dbReference>
<dbReference type="Gene3D" id="3.30.300.30">
    <property type="match status" value="1"/>
</dbReference>
<dbReference type="PANTHER" id="PTHR43201:SF5">
    <property type="entry name" value="MEDIUM-CHAIN ACYL-COA LIGASE ACSF2, MITOCHONDRIAL"/>
    <property type="match status" value="1"/>
</dbReference>
<reference evidence="5" key="1">
    <citation type="submission" date="2020-05" db="EMBL/GenBank/DDBJ databases">
        <authorList>
            <person name="Chiriac C."/>
            <person name="Salcher M."/>
            <person name="Ghai R."/>
            <person name="Kavagutti S V."/>
        </authorList>
    </citation>
    <scope>NUCLEOTIDE SEQUENCE</scope>
</reference>